<dbReference type="Gene3D" id="1.20.1260.10">
    <property type="match status" value="1"/>
</dbReference>
<accession>W4V958</accession>
<dbReference type="InterPro" id="IPR012347">
    <property type="entry name" value="Ferritin-like"/>
</dbReference>
<comment type="caution">
    <text evidence="1">The sequence shown here is derived from an EMBL/GenBank/DDBJ whole genome shotgun (WGS) entry which is preliminary data.</text>
</comment>
<dbReference type="Proteomes" id="UP000019109">
    <property type="component" value="Unassembled WGS sequence"/>
</dbReference>
<dbReference type="OrthoDB" id="1683748at2"/>
<organism evidence="1 2">
    <name type="scientific">Acetivibrio straminisolvens JCM 21531</name>
    <dbReference type="NCBI Taxonomy" id="1294263"/>
    <lineage>
        <taxon>Bacteria</taxon>
        <taxon>Bacillati</taxon>
        <taxon>Bacillota</taxon>
        <taxon>Clostridia</taxon>
        <taxon>Eubacteriales</taxon>
        <taxon>Oscillospiraceae</taxon>
        <taxon>Acetivibrio</taxon>
    </lineage>
</organism>
<dbReference type="RefSeq" id="WP_038289470.1">
    <property type="nucleotide sequence ID" value="NZ_BAVR01000034.1"/>
</dbReference>
<sequence length="72" mass="7881">MKQLAASEVIFISKLLQLEASELSVLKGTLPFASDKDLKEMIKTSITDSETRIKGLRQFINDNNVTVAGGVQ</sequence>
<evidence type="ECO:0000313" key="1">
    <source>
        <dbReference type="EMBL" id="GAE89294.1"/>
    </source>
</evidence>
<keyword evidence="2" id="KW-1185">Reference proteome</keyword>
<dbReference type="STRING" id="1294263.JCM21531_2805"/>
<name>W4V958_9FIRM</name>
<evidence type="ECO:0000313" key="2">
    <source>
        <dbReference type="Proteomes" id="UP000019109"/>
    </source>
</evidence>
<dbReference type="AlphaFoldDB" id="W4V958"/>
<protein>
    <submittedName>
        <fullName evidence="1">Uncharacterized protein</fullName>
    </submittedName>
</protein>
<dbReference type="EMBL" id="BAVR01000034">
    <property type="protein sequence ID" value="GAE89294.1"/>
    <property type="molecule type" value="Genomic_DNA"/>
</dbReference>
<proteinExistence type="predicted"/>
<gene>
    <name evidence="1" type="ORF">JCM21531_2805</name>
</gene>
<reference evidence="1" key="1">
    <citation type="journal article" date="2014" name="Genome Announc.">
        <title>Draft Genome Sequence of Clostridium straminisolvens Strain JCM 21531T, Isolated from a Cellulose-Degrading Bacterial Community.</title>
        <authorList>
            <person name="Yuki M."/>
            <person name="Oshima K."/>
            <person name="Suda W."/>
            <person name="Sakamoto M."/>
            <person name="Kitamura K."/>
            <person name="Iida T."/>
            <person name="Hattori M."/>
            <person name="Ohkuma M."/>
        </authorList>
    </citation>
    <scope>NUCLEOTIDE SEQUENCE [LARGE SCALE GENOMIC DNA]</scope>
    <source>
        <strain evidence="1">JCM 21531</strain>
    </source>
</reference>